<dbReference type="AlphaFoldDB" id="A0A0A8YVQ9"/>
<protein>
    <submittedName>
        <fullName evidence="1">Uncharacterized protein</fullName>
    </submittedName>
</protein>
<sequence length="26" mass="3180">MFNRFIKLTHFLLFPLRKDIRAVVCT</sequence>
<evidence type="ECO:0000313" key="1">
    <source>
        <dbReference type="EMBL" id="JAD31214.1"/>
    </source>
</evidence>
<dbReference type="EMBL" id="GBRH01266681">
    <property type="protein sequence ID" value="JAD31214.1"/>
    <property type="molecule type" value="Transcribed_RNA"/>
</dbReference>
<accession>A0A0A8YVQ9</accession>
<reference evidence="1" key="2">
    <citation type="journal article" date="2015" name="Data Brief">
        <title>Shoot transcriptome of the giant reed, Arundo donax.</title>
        <authorList>
            <person name="Barrero R.A."/>
            <person name="Guerrero F.D."/>
            <person name="Moolhuijzen P."/>
            <person name="Goolsby J.A."/>
            <person name="Tidwell J."/>
            <person name="Bellgard S.E."/>
            <person name="Bellgard M.I."/>
        </authorList>
    </citation>
    <scope>NUCLEOTIDE SEQUENCE</scope>
    <source>
        <tissue evidence="1">Shoot tissue taken approximately 20 cm above the soil surface</tissue>
    </source>
</reference>
<proteinExistence type="predicted"/>
<reference evidence="1" key="1">
    <citation type="submission" date="2014-09" db="EMBL/GenBank/DDBJ databases">
        <authorList>
            <person name="Magalhaes I.L.F."/>
            <person name="Oliveira U."/>
            <person name="Santos F.R."/>
            <person name="Vidigal T.H.D.A."/>
            <person name="Brescovit A.D."/>
            <person name="Santos A.J."/>
        </authorList>
    </citation>
    <scope>NUCLEOTIDE SEQUENCE</scope>
    <source>
        <tissue evidence="1">Shoot tissue taken approximately 20 cm above the soil surface</tissue>
    </source>
</reference>
<organism evidence="1">
    <name type="scientific">Arundo donax</name>
    <name type="common">Giant reed</name>
    <name type="synonym">Donax arundinaceus</name>
    <dbReference type="NCBI Taxonomy" id="35708"/>
    <lineage>
        <taxon>Eukaryota</taxon>
        <taxon>Viridiplantae</taxon>
        <taxon>Streptophyta</taxon>
        <taxon>Embryophyta</taxon>
        <taxon>Tracheophyta</taxon>
        <taxon>Spermatophyta</taxon>
        <taxon>Magnoliopsida</taxon>
        <taxon>Liliopsida</taxon>
        <taxon>Poales</taxon>
        <taxon>Poaceae</taxon>
        <taxon>PACMAD clade</taxon>
        <taxon>Arundinoideae</taxon>
        <taxon>Arundineae</taxon>
        <taxon>Arundo</taxon>
    </lineage>
</organism>
<name>A0A0A8YVQ9_ARUDO</name>